<dbReference type="EMBL" id="JAPYKO010000032">
    <property type="protein sequence ID" value="MEI9406194.1"/>
    <property type="molecule type" value="Genomic_DNA"/>
</dbReference>
<evidence type="ECO:0000313" key="2">
    <source>
        <dbReference type="EMBL" id="MEI9406194.1"/>
    </source>
</evidence>
<organism evidence="2 3">
    <name type="scientific">Mesorhizobium argentiipisi</name>
    <dbReference type="NCBI Taxonomy" id="3015175"/>
    <lineage>
        <taxon>Bacteria</taxon>
        <taxon>Pseudomonadati</taxon>
        <taxon>Pseudomonadota</taxon>
        <taxon>Alphaproteobacteria</taxon>
        <taxon>Hyphomicrobiales</taxon>
        <taxon>Phyllobacteriaceae</taxon>
        <taxon>Mesorhizobium</taxon>
    </lineage>
</organism>
<feature type="transmembrane region" description="Helical" evidence="1">
    <location>
        <begin position="7"/>
        <end position="25"/>
    </location>
</feature>
<proteinExistence type="predicted"/>
<evidence type="ECO:0000256" key="1">
    <source>
        <dbReference type="SAM" id="Phobius"/>
    </source>
</evidence>
<name>A0ABU8KMT9_9HYPH</name>
<dbReference type="Proteomes" id="UP001366503">
    <property type="component" value="Unassembled WGS sequence"/>
</dbReference>
<sequence>MRALIRIAVIVAILLALLYLGLWYSTGEQGFLLIPGGTPSQ</sequence>
<keyword evidence="3" id="KW-1185">Reference proteome</keyword>
<gene>
    <name evidence="2" type="ORF">O7A05_29105</name>
</gene>
<keyword evidence="1" id="KW-1133">Transmembrane helix</keyword>
<keyword evidence="1" id="KW-0812">Transmembrane</keyword>
<accession>A0ABU8KMT9</accession>
<protein>
    <submittedName>
        <fullName evidence="2">Uncharacterized protein</fullName>
    </submittedName>
</protein>
<evidence type="ECO:0000313" key="3">
    <source>
        <dbReference type="Proteomes" id="UP001366503"/>
    </source>
</evidence>
<dbReference type="RefSeq" id="WP_337096591.1">
    <property type="nucleotide sequence ID" value="NZ_JAPYKO010000032.1"/>
</dbReference>
<reference evidence="2 3" key="1">
    <citation type="submission" date="2022-12" db="EMBL/GenBank/DDBJ databases">
        <authorList>
            <person name="Muema E."/>
        </authorList>
    </citation>
    <scope>NUCLEOTIDE SEQUENCE [LARGE SCALE GENOMIC DNA]</scope>
    <source>
        <strain evidence="3">1330</strain>
    </source>
</reference>
<keyword evidence="1" id="KW-0472">Membrane</keyword>
<comment type="caution">
    <text evidence="2">The sequence shown here is derived from an EMBL/GenBank/DDBJ whole genome shotgun (WGS) entry which is preliminary data.</text>
</comment>